<feature type="transmembrane region" description="Helical" evidence="1">
    <location>
        <begin position="50"/>
        <end position="69"/>
    </location>
</feature>
<keyword evidence="3" id="KW-1185">Reference proteome</keyword>
<name>A0ABT4XDX3_9PSED</name>
<evidence type="ECO:0000313" key="2">
    <source>
        <dbReference type="EMBL" id="MDA7086404.1"/>
    </source>
</evidence>
<comment type="caution">
    <text evidence="2">The sequence shown here is derived from an EMBL/GenBank/DDBJ whole genome shotgun (WGS) entry which is preliminary data.</text>
</comment>
<dbReference type="EMBL" id="JAQJZJ010000003">
    <property type="protein sequence ID" value="MDA7086404.1"/>
    <property type="molecule type" value="Genomic_DNA"/>
</dbReference>
<gene>
    <name evidence="2" type="ORF">PH586_08440</name>
</gene>
<dbReference type="RefSeq" id="WP_271347313.1">
    <property type="nucleotide sequence ID" value="NZ_JAQJZJ010000003.1"/>
</dbReference>
<dbReference type="Proteomes" id="UP001212042">
    <property type="component" value="Unassembled WGS sequence"/>
</dbReference>
<feature type="transmembrane region" description="Helical" evidence="1">
    <location>
        <begin position="81"/>
        <end position="101"/>
    </location>
</feature>
<keyword evidence="1" id="KW-1133">Transmembrane helix</keyword>
<proteinExistence type="predicted"/>
<reference evidence="2 3" key="1">
    <citation type="submission" date="2023-01" db="EMBL/GenBank/DDBJ databases">
        <title>Pseudomonas SA3-5T sp. nov., isolated from tidal flat sediment.</title>
        <authorList>
            <person name="Kim H.S."/>
            <person name="Kim J.-S."/>
            <person name="Suh M.K."/>
            <person name="Eom M.K."/>
            <person name="Lee J.-S."/>
        </authorList>
    </citation>
    <scope>NUCLEOTIDE SEQUENCE [LARGE SCALE GENOMIC DNA]</scope>
    <source>
        <strain evidence="2 3">SA3-5</strain>
    </source>
</reference>
<feature type="transmembrane region" description="Helical" evidence="1">
    <location>
        <begin position="12"/>
        <end position="30"/>
    </location>
</feature>
<evidence type="ECO:0000256" key="1">
    <source>
        <dbReference type="SAM" id="Phobius"/>
    </source>
</evidence>
<accession>A0ABT4XDX3</accession>
<organism evidence="2 3">
    <name type="scientific">Pseudomonas aestuarii</name>
    <dbReference type="NCBI Taxonomy" id="3018340"/>
    <lineage>
        <taxon>Bacteria</taxon>
        <taxon>Pseudomonadati</taxon>
        <taxon>Pseudomonadota</taxon>
        <taxon>Gammaproteobacteria</taxon>
        <taxon>Pseudomonadales</taxon>
        <taxon>Pseudomonadaceae</taxon>
        <taxon>Pseudomonas</taxon>
    </lineage>
</organism>
<sequence>MKDTGIGKYTVSFALAFAVTSLLSAVLVVAKERNEDTLLAWMKAATGHHWISHGILDLLVFVLLGWALAQIGFGARWSGNVLSAIITSSVVLSSLIIAGFFV</sequence>
<keyword evidence="1" id="KW-0812">Transmembrane</keyword>
<protein>
    <submittedName>
        <fullName evidence="2">Uncharacterized protein</fullName>
    </submittedName>
</protein>
<evidence type="ECO:0000313" key="3">
    <source>
        <dbReference type="Proteomes" id="UP001212042"/>
    </source>
</evidence>
<keyword evidence="1" id="KW-0472">Membrane</keyword>